<protein>
    <submittedName>
        <fullName evidence="1">Uncharacterized protein</fullName>
    </submittedName>
</protein>
<dbReference type="EMBL" id="KV722456">
    <property type="protein sequence ID" value="OCH88297.1"/>
    <property type="molecule type" value="Genomic_DNA"/>
</dbReference>
<sequence length="127" mass="13598">MSRPTTFLQAPIPQRWCAIETATGPQCTQRIIREGSGSGSVCIRPSRAAGRSCSHGVGRWPRARSNSLLSTPAISLILLRGSCSLVQRVRSLLLGGSSMAATSVYTPSHAPIPTSRWASCCIMNSWL</sequence>
<evidence type="ECO:0000313" key="2">
    <source>
        <dbReference type="Proteomes" id="UP000250043"/>
    </source>
</evidence>
<evidence type="ECO:0000313" key="1">
    <source>
        <dbReference type="EMBL" id="OCH88297.1"/>
    </source>
</evidence>
<reference evidence="1 2" key="1">
    <citation type="submission" date="2016-07" db="EMBL/GenBank/DDBJ databases">
        <title>Draft genome of the white-rot fungus Obba rivulosa 3A-2.</title>
        <authorList>
            <consortium name="DOE Joint Genome Institute"/>
            <person name="Miettinen O."/>
            <person name="Riley R."/>
            <person name="Acob R."/>
            <person name="Barry K."/>
            <person name="Cullen D."/>
            <person name="De Vries R."/>
            <person name="Hainaut M."/>
            <person name="Hatakka A."/>
            <person name="Henrissat B."/>
            <person name="Hilden K."/>
            <person name="Kuo R."/>
            <person name="Labutti K."/>
            <person name="Lipzen A."/>
            <person name="Makela M.R."/>
            <person name="Sandor L."/>
            <person name="Spatafora J.W."/>
            <person name="Grigoriev I.V."/>
            <person name="Hibbett D.S."/>
        </authorList>
    </citation>
    <scope>NUCLEOTIDE SEQUENCE [LARGE SCALE GENOMIC DNA]</scope>
    <source>
        <strain evidence="1 2">3A-2</strain>
    </source>
</reference>
<dbReference type="Proteomes" id="UP000250043">
    <property type="component" value="Unassembled WGS sequence"/>
</dbReference>
<name>A0A8E2AX70_9APHY</name>
<proteinExistence type="predicted"/>
<accession>A0A8E2AX70</accession>
<gene>
    <name evidence="1" type="ORF">OBBRIDRAFT_93617</name>
</gene>
<keyword evidence="2" id="KW-1185">Reference proteome</keyword>
<organism evidence="1 2">
    <name type="scientific">Obba rivulosa</name>
    <dbReference type="NCBI Taxonomy" id="1052685"/>
    <lineage>
        <taxon>Eukaryota</taxon>
        <taxon>Fungi</taxon>
        <taxon>Dikarya</taxon>
        <taxon>Basidiomycota</taxon>
        <taxon>Agaricomycotina</taxon>
        <taxon>Agaricomycetes</taxon>
        <taxon>Polyporales</taxon>
        <taxon>Gelatoporiaceae</taxon>
        <taxon>Obba</taxon>
    </lineage>
</organism>
<dbReference type="AlphaFoldDB" id="A0A8E2AX70"/>